<evidence type="ECO:0000313" key="2">
    <source>
        <dbReference type="Proteomes" id="UP000000763"/>
    </source>
</evidence>
<name>Q9FWN0_ORYSJ</name>
<organism evidence="1 2">
    <name type="scientific">Oryza sativa subsp. japonica</name>
    <name type="common">Rice</name>
    <dbReference type="NCBI Taxonomy" id="39947"/>
    <lineage>
        <taxon>Eukaryota</taxon>
        <taxon>Viridiplantae</taxon>
        <taxon>Streptophyta</taxon>
        <taxon>Embryophyta</taxon>
        <taxon>Tracheophyta</taxon>
        <taxon>Spermatophyta</taxon>
        <taxon>Magnoliopsida</taxon>
        <taxon>Liliopsida</taxon>
        <taxon>Poales</taxon>
        <taxon>Poaceae</taxon>
        <taxon>BOP clade</taxon>
        <taxon>Oryzoideae</taxon>
        <taxon>Oryzeae</taxon>
        <taxon>Oryzinae</taxon>
        <taxon>Oryza</taxon>
        <taxon>Oryza sativa</taxon>
    </lineage>
</organism>
<proteinExistence type="predicted"/>
<protein>
    <submittedName>
        <fullName evidence="1">Uncharacterized protein</fullName>
    </submittedName>
</protein>
<reference evidence="2" key="1">
    <citation type="journal article" date="2005" name="Nature">
        <title>The map-based sequence of the rice genome.</title>
        <authorList>
            <consortium name="International rice genome sequencing project (IRGSP)"/>
            <person name="Matsumoto T."/>
            <person name="Wu J."/>
            <person name="Kanamori H."/>
            <person name="Katayose Y."/>
            <person name="Fujisawa M."/>
            <person name="Namiki N."/>
            <person name="Mizuno H."/>
            <person name="Yamamoto K."/>
            <person name="Antonio B.A."/>
            <person name="Baba T."/>
            <person name="Sakata K."/>
            <person name="Nagamura Y."/>
            <person name="Aoki H."/>
            <person name="Arikawa K."/>
            <person name="Arita K."/>
            <person name="Bito T."/>
            <person name="Chiden Y."/>
            <person name="Fujitsuka N."/>
            <person name="Fukunaka R."/>
            <person name="Hamada M."/>
            <person name="Harada C."/>
            <person name="Hayashi A."/>
            <person name="Hijishita S."/>
            <person name="Honda M."/>
            <person name="Hosokawa S."/>
            <person name="Ichikawa Y."/>
            <person name="Idonuma A."/>
            <person name="Iijima M."/>
            <person name="Ikeda M."/>
            <person name="Ikeno M."/>
            <person name="Ito K."/>
            <person name="Ito S."/>
            <person name="Ito T."/>
            <person name="Ito Y."/>
            <person name="Ito Y."/>
            <person name="Iwabuchi A."/>
            <person name="Kamiya K."/>
            <person name="Karasawa W."/>
            <person name="Kurita K."/>
            <person name="Katagiri S."/>
            <person name="Kikuta A."/>
            <person name="Kobayashi H."/>
            <person name="Kobayashi N."/>
            <person name="Machita K."/>
            <person name="Maehara T."/>
            <person name="Masukawa M."/>
            <person name="Mizubayashi T."/>
            <person name="Mukai Y."/>
            <person name="Nagasaki H."/>
            <person name="Nagata Y."/>
            <person name="Naito S."/>
            <person name="Nakashima M."/>
            <person name="Nakama Y."/>
            <person name="Nakamichi Y."/>
            <person name="Nakamura M."/>
            <person name="Meguro A."/>
            <person name="Negishi M."/>
            <person name="Ohta I."/>
            <person name="Ohta T."/>
            <person name="Okamoto M."/>
            <person name="Ono N."/>
            <person name="Saji S."/>
            <person name="Sakaguchi M."/>
            <person name="Sakai K."/>
            <person name="Shibata M."/>
            <person name="Shimokawa T."/>
            <person name="Song J."/>
            <person name="Takazaki Y."/>
            <person name="Terasawa K."/>
            <person name="Tsugane M."/>
            <person name="Tsuji K."/>
            <person name="Ueda S."/>
            <person name="Waki K."/>
            <person name="Yamagata H."/>
            <person name="Yamamoto M."/>
            <person name="Yamamoto S."/>
            <person name="Yamane H."/>
            <person name="Yoshiki S."/>
            <person name="Yoshihara R."/>
            <person name="Yukawa K."/>
            <person name="Zhong H."/>
            <person name="Yano M."/>
            <person name="Yuan Q."/>
            <person name="Ouyang S."/>
            <person name="Liu J."/>
            <person name="Jones K.M."/>
            <person name="Gansberger K."/>
            <person name="Moffat K."/>
            <person name="Hill J."/>
            <person name="Bera J."/>
            <person name="Fadrosh D."/>
            <person name="Jin S."/>
            <person name="Johri S."/>
            <person name="Kim M."/>
            <person name="Overton L."/>
            <person name="Reardon M."/>
            <person name="Tsitrin T."/>
            <person name="Vuong H."/>
            <person name="Weaver B."/>
            <person name="Ciecko A."/>
            <person name="Tallon L."/>
            <person name="Jackson J."/>
            <person name="Pai G."/>
            <person name="Aken S.V."/>
            <person name="Utterback T."/>
            <person name="Reidmuller S."/>
            <person name="Feldblyum T."/>
            <person name="Hsiao J."/>
            <person name="Zismann V."/>
            <person name="Iobst S."/>
            <person name="de Vazeille A.R."/>
            <person name="Buell C.R."/>
            <person name="Ying K."/>
            <person name="Li Y."/>
            <person name="Lu T."/>
            <person name="Huang Y."/>
            <person name="Zhao Q."/>
            <person name="Feng Q."/>
            <person name="Zhang L."/>
            <person name="Zhu J."/>
            <person name="Weng Q."/>
            <person name="Mu J."/>
            <person name="Lu Y."/>
            <person name="Fan D."/>
            <person name="Liu Y."/>
            <person name="Guan J."/>
            <person name="Zhang Y."/>
            <person name="Yu S."/>
            <person name="Liu X."/>
            <person name="Zhang Y."/>
            <person name="Hong G."/>
            <person name="Han B."/>
            <person name="Choisne N."/>
            <person name="Demange N."/>
            <person name="Orjeda G."/>
            <person name="Samain S."/>
            <person name="Cattolico L."/>
            <person name="Pelletier E."/>
            <person name="Couloux A."/>
            <person name="Segurens B."/>
            <person name="Wincker P."/>
            <person name="D'Hont A."/>
            <person name="Scarpelli C."/>
            <person name="Weissenbach J."/>
            <person name="Salanoubat M."/>
            <person name="Quetier F."/>
            <person name="Yu Y."/>
            <person name="Kim H.R."/>
            <person name="Rambo T."/>
            <person name="Currie J."/>
            <person name="Collura K."/>
            <person name="Luo M."/>
            <person name="Yang T."/>
            <person name="Ammiraju J.S.S."/>
            <person name="Engler F."/>
            <person name="Soderlund C."/>
            <person name="Wing R.A."/>
            <person name="Palmer L.E."/>
            <person name="de la Bastide M."/>
            <person name="Spiegel L."/>
            <person name="Nascimento L."/>
            <person name="Zutavern T."/>
            <person name="O'Shaughnessy A."/>
            <person name="Dike S."/>
            <person name="Dedhia N."/>
            <person name="Preston R."/>
            <person name="Balija V."/>
            <person name="McCombie W.R."/>
            <person name="Chow T."/>
            <person name="Chen H."/>
            <person name="Chung M."/>
            <person name="Chen C."/>
            <person name="Shaw J."/>
            <person name="Wu H."/>
            <person name="Hsiao K."/>
            <person name="Chao Y."/>
            <person name="Chu M."/>
            <person name="Cheng C."/>
            <person name="Hour A."/>
            <person name="Lee P."/>
            <person name="Lin S."/>
            <person name="Lin Y."/>
            <person name="Liou J."/>
            <person name="Liu S."/>
            <person name="Hsing Y."/>
            <person name="Raghuvanshi S."/>
            <person name="Mohanty A."/>
            <person name="Bharti A.K."/>
            <person name="Gaur A."/>
            <person name="Gupta V."/>
            <person name="Kumar D."/>
            <person name="Ravi V."/>
            <person name="Vij S."/>
            <person name="Kapur A."/>
            <person name="Khurana P."/>
            <person name="Khurana P."/>
            <person name="Khurana J.P."/>
            <person name="Tyagi A.K."/>
            <person name="Gaikwad K."/>
            <person name="Singh A."/>
            <person name="Dalal V."/>
            <person name="Srivastava S."/>
            <person name="Dixit A."/>
            <person name="Pal A.K."/>
            <person name="Ghazi I.A."/>
            <person name="Yadav M."/>
            <person name="Pandit A."/>
            <person name="Bhargava A."/>
            <person name="Sureshbabu K."/>
            <person name="Batra K."/>
            <person name="Sharma T.R."/>
            <person name="Mohapatra T."/>
            <person name="Singh N.K."/>
            <person name="Messing J."/>
            <person name="Nelson A.B."/>
            <person name="Fuks G."/>
            <person name="Kavchok S."/>
            <person name="Keizer G."/>
            <person name="Linton E."/>
            <person name="Llaca V."/>
            <person name="Song R."/>
            <person name="Tanyolac B."/>
            <person name="Young S."/>
            <person name="Ho-Il K."/>
            <person name="Hahn J.H."/>
            <person name="Sangsakoo G."/>
            <person name="Vanavichit A."/>
            <person name="de Mattos Luiz.A.T."/>
            <person name="Zimmer P.D."/>
            <person name="Malone G."/>
            <person name="Dellagostin O."/>
            <person name="de Oliveira A.C."/>
            <person name="Bevan M."/>
            <person name="Bancroft I."/>
            <person name="Minx P."/>
            <person name="Cordum H."/>
            <person name="Wilson R."/>
            <person name="Cheng Z."/>
            <person name="Jin W."/>
            <person name="Jiang J."/>
            <person name="Leong S.A."/>
            <person name="Iwama H."/>
            <person name="Gojobori T."/>
            <person name="Itoh T."/>
            <person name="Niimura Y."/>
            <person name="Fujii Y."/>
            <person name="Habara T."/>
            <person name="Sakai H."/>
            <person name="Sato Y."/>
            <person name="Wilson G."/>
            <person name="Kumar K."/>
            <person name="McCouch S."/>
            <person name="Juretic N."/>
            <person name="Hoen D."/>
            <person name="Wright S."/>
            <person name="Bruskiewich R."/>
            <person name="Bureau T."/>
            <person name="Miyao A."/>
            <person name="Hirochika H."/>
            <person name="Nishikawa T."/>
            <person name="Kadowaki K."/>
            <person name="Sugiura M."/>
            <person name="Burr B."/>
            <person name="Sasaki T."/>
        </authorList>
    </citation>
    <scope>NUCLEOTIDE SEQUENCE [LARGE SCALE GENOMIC DNA]</scope>
    <source>
        <strain evidence="2">cv. Nipponbare</strain>
    </source>
</reference>
<accession>Q9FWN0</accession>
<gene>
    <name evidence="1" type="primary">OSJNBa0015J15.24</name>
</gene>
<reference evidence="2" key="2">
    <citation type="journal article" date="2008" name="Nucleic Acids Res.">
        <title>The rice annotation project database (RAP-DB): 2008 update.</title>
        <authorList>
            <consortium name="The rice annotation project (RAP)"/>
        </authorList>
    </citation>
    <scope>GENOME REANNOTATION</scope>
    <source>
        <strain evidence="2">cv. Nipponbare</strain>
    </source>
</reference>
<sequence length="69" mass="7229">MAASISPVVISIGRPCSPGVPPGDPRCRGGCGGDGAAAESVVVLLDREERGKGIEMKRRRRERGGRREG</sequence>
<evidence type="ECO:0000313" key="1">
    <source>
        <dbReference type="EMBL" id="AAG13465.1"/>
    </source>
</evidence>
<dbReference type="EMBL" id="AC026758">
    <property type="protein sequence ID" value="AAG13465.1"/>
    <property type="molecule type" value="Genomic_DNA"/>
</dbReference>
<dbReference type="AlphaFoldDB" id="Q9FWN0"/>
<dbReference type="Proteomes" id="UP000000763">
    <property type="component" value="Chromosome 10"/>
</dbReference>